<dbReference type="SMART" id="SM00347">
    <property type="entry name" value="HTH_MARR"/>
    <property type="match status" value="1"/>
</dbReference>
<dbReference type="InterPro" id="IPR039422">
    <property type="entry name" value="MarR/SlyA-like"/>
</dbReference>
<dbReference type="PANTHER" id="PTHR33164:SF57">
    <property type="entry name" value="MARR-FAMILY TRANSCRIPTIONAL REGULATOR"/>
    <property type="match status" value="1"/>
</dbReference>
<accession>A0ABN1Y7G9</accession>
<dbReference type="Gene3D" id="1.10.10.10">
    <property type="entry name" value="Winged helix-like DNA-binding domain superfamily/Winged helix DNA-binding domain"/>
    <property type="match status" value="1"/>
</dbReference>
<keyword evidence="3" id="KW-0804">Transcription</keyword>
<dbReference type="EMBL" id="BAAAKJ010000202">
    <property type="protein sequence ID" value="GAA1398482.1"/>
    <property type="molecule type" value="Genomic_DNA"/>
</dbReference>
<evidence type="ECO:0000256" key="2">
    <source>
        <dbReference type="ARBA" id="ARBA00023125"/>
    </source>
</evidence>
<dbReference type="Proteomes" id="UP001499863">
    <property type="component" value="Unassembled WGS sequence"/>
</dbReference>
<gene>
    <name evidence="6" type="ORF">GCM10009639_37050</name>
</gene>
<evidence type="ECO:0000259" key="5">
    <source>
        <dbReference type="PROSITE" id="PS50995"/>
    </source>
</evidence>
<evidence type="ECO:0000256" key="1">
    <source>
        <dbReference type="ARBA" id="ARBA00023015"/>
    </source>
</evidence>
<dbReference type="PANTHER" id="PTHR33164">
    <property type="entry name" value="TRANSCRIPTIONAL REGULATOR, MARR FAMILY"/>
    <property type="match status" value="1"/>
</dbReference>
<keyword evidence="7" id="KW-1185">Reference proteome</keyword>
<organism evidence="6 7">
    <name type="scientific">Kitasatospora putterlickiae</name>
    <dbReference type="NCBI Taxonomy" id="221725"/>
    <lineage>
        <taxon>Bacteria</taxon>
        <taxon>Bacillati</taxon>
        <taxon>Actinomycetota</taxon>
        <taxon>Actinomycetes</taxon>
        <taxon>Kitasatosporales</taxon>
        <taxon>Streptomycetaceae</taxon>
        <taxon>Kitasatospora</taxon>
    </lineage>
</organism>
<feature type="domain" description="HTH marR-type" evidence="5">
    <location>
        <begin position="22"/>
        <end position="159"/>
    </location>
</feature>
<sequence length="170" mass="18780">MSTPNEGPGEGPDEGRDDGQDEDPLLAVEREVGVLFRRGRARMSELSRRVHPQLEGMAYSLLSYVEQTGSVRVTDVGVHFAVGKATISRQIRALEDLGLLARETDPQDRRSARVSLTEDGRRRFLVARAARMGRVRELMGGWPEEDVVRFAELLHRFNDVVGEAAAAPAG</sequence>
<dbReference type="InterPro" id="IPR000835">
    <property type="entry name" value="HTH_MarR-typ"/>
</dbReference>
<keyword evidence="2" id="KW-0238">DNA-binding</keyword>
<dbReference type="InterPro" id="IPR036388">
    <property type="entry name" value="WH-like_DNA-bd_sf"/>
</dbReference>
<evidence type="ECO:0000313" key="6">
    <source>
        <dbReference type="EMBL" id="GAA1398482.1"/>
    </source>
</evidence>
<name>A0ABN1Y7G9_9ACTN</name>
<keyword evidence="1" id="KW-0805">Transcription regulation</keyword>
<dbReference type="RefSeq" id="WP_344337259.1">
    <property type="nucleotide sequence ID" value="NZ_BAAAKJ010000202.1"/>
</dbReference>
<protein>
    <submittedName>
        <fullName evidence="6">MarR family transcriptional regulator</fullName>
    </submittedName>
</protein>
<dbReference type="PROSITE" id="PS50995">
    <property type="entry name" value="HTH_MARR_2"/>
    <property type="match status" value="1"/>
</dbReference>
<reference evidence="6 7" key="1">
    <citation type="journal article" date="2019" name="Int. J. Syst. Evol. Microbiol.">
        <title>The Global Catalogue of Microorganisms (GCM) 10K type strain sequencing project: providing services to taxonomists for standard genome sequencing and annotation.</title>
        <authorList>
            <consortium name="The Broad Institute Genomics Platform"/>
            <consortium name="The Broad Institute Genome Sequencing Center for Infectious Disease"/>
            <person name="Wu L."/>
            <person name="Ma J."/>
        </authorList>
    </citation>
    <scope>NUCLEOTIDE SEQUENCE [LARGE SCALE GENOMIC DNA]</scope>
    <source>
        <strain evidence="6 7">JCM 12393</strain>
    </source>
</reference>
<dbReference type="InterPro" id="IPR036390">
    <property type="entry name" value="WH_DNA-bd_sf"/>
</dbReference>
<evidence type="ECO:0000256" key="4">
    <source>
        <dbReference type="SAM" id="MobiDB-lite"/>
    </source>
</evidence>
<dbReference type="SUPFAM" id="SSF46785">
    <property type="entry name" value="Winged helix' DNA-binding domain"/>
    <property type="match status" value="1"/>
</dbReference>
<dbReference type="PROSITE" id="PS01117">
    <property type="entry name" value="HTH_MARR_1"/>
    <property type="match status" value="1"/>
</dbReference>
<feature type="region of interest" description="Disordered" evidence="4">
    <location>
        <begin position="1"/>
        <end position="23"/>
    </location>
</feature>
<comment type="caution">
    <text evidence="6">The sequence shown here is derived from an EMBL/GenBank/DDBJ whole genome shotgun (WGS) entry which is preliminary data.</text>
</comment>
<dbReference type="Pfam" id="PF12802">
    <property type="entry name" value="MarR_2"/>
    <property type="match status" value="1"/>
</dbReference>
<dbReference type="InterPro" id="IPR023187">
    <property type="entry name" value="Tscrpt_reg_MarR-type_CS"/>
</dbReference>
<evidence type="ECO:0000256" key="3">
    <source>
        <dbReference type="ARBA" id="ARBA00023163"/>
    </source>
</evidence>
<dbReference type="PRINTS" id="PR00598">
    <property type="entry name" value="HTHMARR"/>
</dbReference>
<proteinExistence type="predicted"/>
<evidence type="ECO:0000313" key="7">
    <source>
        <dbReference type="Proteomes" id="UP001499863"/>
    </source>
</evidence>